<evidence type="ECO:0000313" key="14">
    <source>
        <dbReference type="EMBL" id="EBW4066113.1"/>
    </source>
</evidence>
<evidence type="ECO:0000313" key="10">
    <source>
        <dbReference type="EMBL" id="EBW1890453.1"/>
    </source>
</evidence>
<evidence type="ECO:0000313" key="38">
    <source>
        <dbReference type="EMBL" id="EBZ0110721.1"/>
    </source>
</evidence>
<dbReference type="EMBL" id="AAHOSV010000022">
    <property type="protein sequence ID" value="EBY6860102.1"/>
    <property type="molecule type" value="Genomic_DNA"/>
</dbReference>
<dbReference type="EMBL" id="RSUA01000001">
    <property type="protein sequence ID" value="MIT47316.1"/>
    <property type="molecule type" value="Genomic_DNA"/>
</dbReference>
<name>A0A0M2J6Y2_SALTM</name>
<dbReference type="EMBL" id="AAKMBA010000015">
    <property type="protein sequence ID" value="ECT2113357.1"/>
    <property type="molecule type" value="Genomic_DNA"/>
</dbReference>
<dbReference type="EMBL" id="AAHOMW010000006">
    <property type="protein sequence ID" value="EBY5997393.1"/>
    <property type="molecule type" value="Genomic_DNA"/>
</dbReference>
<proteinExistence type="predicted"/>
<comment type="caution">
    <text evidence="24">The sequence shown here is derived from an EMBL/GenBank/DDBJ whole genome shotgun (WGS) entry which is preliminary data.</text>
</comment>
<evidence type="ECO:0000313" key="6">
    <source>
        <dbReference type="EMBL" id="EBV1694557.1"/>
    </source>
</evidence>
<dbReference type="EMBL" id="AAHEAV010000007">
    <property type="protein sequence ID" value="EBV0611311.1"/>
    <property type="molecule type" value="Genomic_DNA"/>
</dbReference>
<reference evidence="1" key="7">
    <citation type="submission" date="2018-08" db="EMBL/GenBank/DDBJ databases">
        <authorList>
            <consortium name="GenomeTrakr network: Whole genome sequencing for foodborne pathogen traceback"/>
        </authorList>
    </citation>
    <scope>NUCLEOTIDE SEQUENCE</scope>
    <source>
        <strain evidence="1">FNW19e37</strain>
        <strain evidence="48">FSIS11704806</strain>
        <strain evidence="44">FSIS11812453</strain>
        <strain evidence="42 75">VA_WGS-00080</strain>
    </source>
</reference>
<dbReference type="EMBL" id="AAHNIA010000018">
    <property type="protein sequence ID" value="EBY1702517.1"/>
    <property type="molecule type" value="Genomic_DNA"/>
</dbReference>
<evidence type="ECO:0000313" key="59">
    <source>
        <dbReference type="EMBL" id="HAC6326189.1"/>
    </source>
</evidence>
<dbReference type="EMBL" id="AAHKWL010000007">
    <property type="protein sequence ID" value="EBX3168702.1"/>
    <property type="molecule type" value="Genomic_DNA"/>
</dbReference>
<evidence type="ECO:0000313" key="17">
    <source>
        <dbReference type="EMBL" id="EBW7327448.1"/>
    </source>
</evidence>
<evidence type="ECO:0000313" key="63">
    <source>
        <dbReference type="EMBL" id="HAC6373215.1"/>
    </source>
</evidence>
<dbReference type="EMBL" id="AAHOOE010000001">
    <property type="protein sequence ID" value="EBY6215366.1"/>
    <property type="molecule type" value="Genomic_DNA"/>
</dbReference>
<evidence type="ECO:0000313" key="33">
    <source>
        <dbReference type="EMBL" id="EBY6215366.1"/>
    </source>
</evidence>
<evidence type="ECO:0000313" key="53">
    <source>
        <dbReference type="EMBL" id="ECV5318849.1"/>
    </source>
</evidence>
<evidence type="ECO:0000313" key="60">
    <source>
        <dbReference type="EMBL" id="HAC6349575.1"/>
    </source>
</evidence>
<dbReference type="AlphaFoldDB" id="A0A0M2J6Y2"/>
<dbReference type="EMBL" id="DAAMGZ010000002">
    <property type="protein sequence ID" value="HAC6634112.1"/>
    <property type="molecule type" value="Genomic_DNA"/>
</dbReference>
<evidence type="ECO:0000313" key="29">
    <source>
        <dbReference type="EMBL" id="EBY4778613.1"/>
    </source>
</evidence>
<dbReference type="EMBL" id="DAAMGT010000003">
    <property type="protein sequence ID" value="HAC6592353.1"/>
    <property type="molecule type" value="Genomic_DNA"/>
</dbReference>
<dbReference type="EMBL" id="AAIGQE010000003">
    <property type="protein sequence ID" value="ECE0294615.1"/>
    <property type="molecule type" value="Genomic_DNA"/>
</dbReference>
<dbReference type="KEGG" id="seni:CY43_19015"/>
<dbReference type="EMBL" id="AAKRYX010000017">
    <property type="protein sequence ID" value="ECV3679949.1"/>
    <property type="molecule type" value="Genomic_DNA"/>
</dbReference>
<dbReference type="EMBL" id="DAAMEN010000003">
    <property type="protein sequence ID" value="HAC6302920.1"/>
    <property type="molecule type" value="Genomic_DNA"/>
</dbReference>
<evidence type="ECO:0000313" key="51">
    <source>
        <dbReference type="EMBL" id="ECV3679949.1"/>
    </source>
</evidence>
<dbReference type="EMBL" id="RVDJ01000007">
    <property type="protein sequence ID" value="MLP85569.1"/>
    <property type="molecule type" value="Genomic_DNA"/>
</dbReference>
<reference evidence="24" key="5">
    <citation type="submission" date="2018-07" db="EMBL/GenBank/DDBJ databases">
        <authorList>
            <person name="Ashton P.M."/>
            <person name="Dallman T."/>
            <person name="Nair S."/>
            <person name="De Pinna E."/>
            <person name="Peters T."/>
            <person name="Grant K."/>
        </authorList>
    </citation>
    <scope>NUCLEOTIDE SEQUENCE</scope>
    <source>
        <strain evidence="9">135146</strain>
        <strain evidence="22">157366</strain>
        <strain evidence="27">211746</strain>
        <strain evidence="13">231108</strain>
        <strain evidence="10">251833</strain>
        <strain evidence="6">267728</strain>
        <strain evidence="18">268660</strain>
        <strain evidence="14">271054</strain>
        <strain evidence="72">29290</strain>
        <strain evidence="24">316338</strain>
        <strain evidence="28">320923</strain>
        <strain evidence="7">327172</strain>
        <strain evidence="5">352002</strain>
        <strain evidence="26">356083</strain>
        <strain evidence="19">369953</strain>
        <strain evidence="20">381321</strain>
        <strain evidence="21">402770</strain>
        <strain evidence="23">416336</strain>
        <strain evidence="16">420637</strain>
        <strain evidence="31">420650</strain>
        <strain evidence="15">422529</strain>
        <strain evidence="2">423108</strain>
        <strain evidence="73">425567</strain>
        <strain evidence="3">442688</strain>
        <strain evidence="8">461175</strain>
        <strain evidence="4">488670</strain>
        <strain evidence="11">506418</strain>
        <strain evidence="12">511625</strain>
        <strain evidence="40">511645</strain>
        <strain evidence="17">534025</strain>
        <strain evidence="25">548523</strain>
        <strain evidence="35">572519</strain>
        <strain evidence="29">573635</strain>
        <strain evidence="34">575110</strain>
        <strain evidence="39">576290</strain>
        <strain evidence="32">579288</strain>
        <strain evidence="33">582305</strain>
        <strain evidence="36">588460</strain>
        <strain evidence="38">588495</strain>
        <strain evidence="30">588909</strain>
        <strain evidence="37">605824</strain>
        <strain evidence="41">607825</strain>
    </source>
</reference>
<evidence type="ECO:0000313" key="25">
    <source>
        <dbReference type="EMBL" id="EBY1259976.1"/>
    </source>
</evidence>
<evidence type="ECO:0000313" key="30">
    <source>
        <dbReference type="EMBL" id="EBY4802173.1"/>
    </source>
</evidence>
<dbReference type="EMBL" id="AAHHPX010000002">
    <property type="protein sequence ID" value="EBW1890453.1"/>
    <property type="molecule type" value="Genomic_DNA"/>
</dbReference>
<evidence type="ECO:0000313" key="7">
    <source>
        <dbReference type="EMBL" id="EBV2098821.1"/>
    </source>
</evidence>
<dbReference type="EMBL" id="AAHQLT010000001">
    <property type="protein sequence ID" value="EBZ2309929.1"/>
    <property type="molecule type" value="Genomic_DNA"/>
</dbReference>
<dbReference type="EMBL" id="AAHJUT010000002">
    <property type="protein sequence ID" value="EBW9701404.1"/>
    <property type="molecule type" value="Genomic_DNA"/>
</dbReference>
<evidence type="ECO:0000313" key="73">
    <source>
        <dbReference type="EMBL" id="MLP85569.1"/>
    </source>
</evidence>
<dbReference type="EMBL" id="JYVU01000042">
    <property type="protein sequence ID" value="KTZ09675.1"/>
    <property type="molecule type" value="Genomic_DNA"/>
</dbReference>
<dbReference type="EMBL" id="AAHLLQ010000002">
    <property type="protein sequence ID" value="EBX5042495.1"/>
    <property type="molecule type" value="Genomic_DNA"/>
</dbReference>
<reference evidence="71 74" key="1">
    <citation type="submission" date="2014-09" db="EMBL/GenBank/DDBJ databases">
        <title>Salmonella Genotype and Phenotype Association.</title>
        <authorList>
            <person name="Chen Y."/>
            <person name="Folster J."/>
            <person name="Ayers S."/>
            <person name="Kabera C."/>
            <person name="Li C."/>
            <person name="Mukherjee S."/>
            <person name="Lam C."/>
            <person name="Zhao S."/>
            <person name="McDermott P."/>
        </authorList>
    </citation>
    <scope>NUCLEOTIDE SEQUENCE [LARGE SCALE GENOMIC DNA]</scope>
    <source>
        <strain evidence="71 74">CVM N32045</strain>
    </source>
</reference>
<dbReference type="EMBL" id="AAHOEP010000002">
    <property type="protein sequence ID" value="EBY4802173.1"/>
    <property type="molecule type" value="Genomic_DNA"/>
</dbReference>
<evidence type="ECO:0000313" key="56">
    <source>
        <dbReference type="EMBL" id="HAB6744736.1"/>
    </source>
</evidence>
<dbReference type="EMBL" id="AAHNPB010000006">
    <property type="protein sequence ID" value="EBY2568395.1"/>
    <property type="molecule type" value="Genomic_DNA"/>
</dbReference>
<dbReference type="EMBL" id="AAHOYK010000002">
    <property type="protein sequence ID" value="EBY7541493.1"/>
    <property type="molecule type" value="Genomic_DNA"/>
</dbReference>
<dbReference type="Proteomes" id="UP000839616">
    <property type="component" value="Unassembled WGS sequence"/>
</dbReference>
<dbReference type="Proteomes" id="UP000839909">
    <property type="component" value="Unassembled WGS sequence"/>
</dbReference>
<dbReference type="Proteomes" id="UP000839907">
    <property type="component" value="Unassembled WGS sequence"/>
</dbReference>
<dbReference type="EMBL" id="DAAMEV010000002">
    <property type="protein sequence ID" value="HAC6349575.1"/>
    <property type="molecule type" value="Genomic_DNA"/>
</dbReference>
<dbReference type="Proteomes" id="UP000054461">
    <property type="component" value="Unassembled WGS sequence"/>
</dbReference>
<dbReference type="Proteomes" id="UP000885385">
    <property type="component" value="Unassembled WGS sequence"/>
</dbReference>
<evidence type="ECO:0000313" key="20">
    <source>
        <dbReference type="EMBL" id="EBX3243041.1"/>
    </source>
</evidence>
<reference evidence="51" key="3">
    <citation type="submission" date="2018-06" db="EMBL/GenBank/DDBJ databases">
        <authorList>
            <consortium name="NARMS: The National Antimicrobial Resistance Monitoring System"/>
        </authorList>
    </citation>
    <scope>NUCLEOTIDE SEQUENCE</scope>
    <source>
        <strain evidence="51">FSIS11810209</strain>
        <strain evidence="53">FSIS11811627</strain>
        <strain evidence="45">FSIS11812714</strain>
    </source>
</reference>
<dbReference type="EMBL" id="AAKRWO010000003">
    <property type="protein sequence ID" value="ECV4389875.1"/>
    <property type="molecule type" value="Genomic_DNA"/>
</dbReference>
<evidence type="ECO:0000313" key="71">
    <source>
        <dbReference type="EMBL" id="KTZ09675.1"/>
    </source>
</evidence>
<evidence type="ECO:0000313" key="16">
    <source>
        <dbReference type="EMBL" id="EBW6888178.1"/>
    </source>
</evidence>
<evidence type="ECO:0000313" key="49">
    <source>
        <dbReference type="EMBL" id="ECU2718756.1"/>
    </source>
</evidence>
<dbReference type="EMBL" id="AAKRET010000008">
    <property type="protein sequence ID" value="ECU8353920.1"/>
    <property type="molecule type" value="Genomic_DNA"/>
</dbReference>
<dbReference type="EMBL" id="AAHPWO010000006">
    <property type="protein sequence ID" value="EBZ0485755.1"/>
    <property type="molecule type" value="Genomic_DNA"/>
</dbReference>
<dbReference type="EMBL" id="AAKOMN010000015">
    <property type="protein sequence ID" value="ECT9795714.1"/>
    <property type="molecule type" value="Genomic_DNA"/>
</dbReference>
<reference evidence="55" key="2">
    <citation type="journal article" date="2018" name="Genome Biol.">
        <title>SKESA: strategic k-mer extension for scrupulous assemblies.</title>
        <authorList>
            <person name="Souvorov A."/>
            <person name="Agarwala R."/>
            <person name="Lipman D.J."/>
        </authorList>
    </citation>
    <scope>NUCLEOTIDE SEQUENCE</scope>
    <source>
        <strain evidence="57">0508R6762</strain>
        <strain evidence="68">1730</strain>
        <strain evidence="67">1743</strain>
        <strain evidence="55">1823</strain>
        <strain evidence="64">2011-60-1378-1</strain>
        <strain evidence="62">2011-60-200-1</strain>
        <strain evidence="63">INSP 24</strain>
        <strain evidence="60">IVB 1544</strain>
        <strain evidence="65">IVB 232</strain>
        <strain evidence="66">IVB 5560</strain>
        <strain evidence="59">M140</strain>
        <strain evidence="58">M155</strain>
        <strain evidence="56">Salmonella enterica</strain>
        <strain evidence="61">USFW 318</strain>
    </source>
</reference>
<accession>A0A0M2J6Y2</accession>
<reference evidence="43" key="6">
    <citation type="submission" date="2018-07" db="EMBL/GenBank/DDBJ databases">
        <authorList>
            <consortium name="PulseNet: The National Subtyping Network for Foodborne Disease Surveillance"/>
            <person name="Tarr C.L."/>
            <person name="Trees E."/>
            <person name="Katz L.S."/>
            <person name="Carleton-Romer H.A."/>
            <person name="Stroika S."/>
            <person name="Kucerova Z."/>
            <person name="Roache K.F."/>
            <person name="Sabol A.L."/>
            <person name="Besser J."/>
            <person name="Gerner-Smidt P."/>
        </authorList>
    </citation>
    <scope>NUCLEOTIDE SEQUENCE</scope>
    <source>
        <strain evidence="47">2015AM-1487</strain>
        <strain evidence="54">PNUSAS001079</strain>
        <strain evidence="50">PNUSAS008736</strain>
        <strain evidence="46">PNUSAS016738</strain>
        <strain evidence="43">PNUSAS034928</strain>
        <strain evidence="52">PNUSAS041296</strain>
        <strain evidence="49">PNUSAS046449</strain>
    </source>
</reference>
<dbReference type="EMBL" id="DAAMKO010000012">
    <property type="protein sequence ID" value="HAC7035533.1"/>
    <property type="molecule type" value="Genomic_DNA"/>
</dbReference>
<evidence type="ECO:0000313" key="37">
    <source>
        <dbReference type="EMBL" id="EBY7541493.1"/>
    </source>
</evidence>
<evidence type="ECO:0000313" key="13">
    <source>
        <dbReference type="EMBL" id="EBW3630408.1"/>
    </source>
</evidence>
<dbReference type="EMBL" id="AAHIYO010000001">
    <property type="protein sequence ID" value="EBW6888178.1"/>
    <property type="molecule type" value="Genomic_DNA"/>
</dbReference>
<dbReference type="EMBL" id="AAHEJJ010000001">
    <property type="protein sequence ID" value="EBV1694557.1"/>
    <property type="molecule type" value="Genomic_DNA"/>
</dbReference>
<evidence type="ECO:0000313" key="72">
    <source>
        <dbReference type="EMBL" id="MIT47316.1"/>
    </source>
</evidence>
<dbReference type="EMBL" id="DAAHMV010000004">
    <property type="protein sequence ID" value="HAB6626449.1"/>
    <property type="molecule type" value="Genomic_DNA"/>
</dbReference>
<dbReference type="EMBL" id="AAHIDF010000031">
    <property type="protein sequence ID" value="EBW3630408.1"/>
    <property type="molecule type" value="Genomic_DNA"/>
</dbReference>
<evidence type="ECO:0000313" key="19">
    <source>
        <dbReference type="EMBL" id="EBX3168702.1"/>
    </source>
</evidence>
<dbReference type="EMBL" id="AAHFII010000002">
    <property type="protein sequence ID" value="EBV4693477.1"/>
    <property type="molecule type" value="Genomic_DNA"/>
</dbReference>
<evidence type="ECO:0000313" key="42">
    <source>
        <dbReference type="EMBL" id="ECE0294615.1"/>
    </source>
</evidence>
<evidence type="ECO:0000313" key="66">
    <source>
        <dbReference type="EMBL" id="HAC6616437.1"/>
    </source>
</evidence>
<accession>A0A0J5EGS4</accession>
<dbReference type="EMBL" id="AAHOFC010000006">
    <property type="protein sequence ID" value="EBY4901401.1"/>
    <property type="molecule type" value="Genomic_DNA"/>
</dbReference>
<organism evidence="24">
    <name type="scientific">Salmonella typhimurium</name>
    <dbReference type="NCBI Taxonomy" id="90371"/>
    <lineage>
        <taxon>Bacteria</taxon>
        <taxon>Pseudomonadati</taxon>
        <taxon>Pseudomonadota</taxon>
        <taxon>Gammaproteobacteria</taxon>
        <taxon>Enterobacterales</taxon>
        <taxon>Enterobacteriaceae</taxon>
        <taxon>Salmonella</taxon>
    </lineage>
</organism>
<evidence type="ECO:0000313" key="2">
    <source>
        <dbReference type="EMBL" id="EBU8016123.1"/>
    </source>
</evidence>
<dbReference type="EMBL" id="AAKOJR010000005">
    <property type="protein sequence ID" value="ECT9383878.1"/>
    <property type="molecule type" value="Genomic_DNA"/>
</dbReference>
<accession>A0A2J0RDX5</accession>
<evidence type="ECO:0000313" key="68">
    <source>
        <dbReference type="EMBL" id="HAC6634112.1"/>
    </source>
</evidence>
<dbReference type="EMBL" id="DAAMKP010000010">
    <property type="protein sequence ID" value="HAC6979143.1"/>
    <property type="molecule type" value="Genomic_DNA"/>
</dbReference>
<evidence type="ECO:0000313" key="65">
    <source>
        <dbReference type="EMBL" id="HAC6592353.1"/>
    </source>
</evidence>
<evidence type="ECO:0000313" key="39">
    <source>
        <dbReference type="EMBL" id="EBZ0246802.1"/>
    </source>
</evidence>
<dbReference type="EMBL" id="DAAMGX010000004">
    <property type="protein sequence ID" value="HAC6616437.1"/>
    <property type="molecule type" value="Genomic_DNA"/>
</dbReference>
<dbReference type="EMBL" id="AAHOQI010000008">
    <property type="protein sequence ID" value="EBY6519222.1"/>
    <property type="molecule type" value="Genomic_DNA"/>
</dbReference>
<dbReference type="EMBL" id="AAKMFH010000020">
    <property type="protein sequence ID" value="ECT2644370.1"/>
    <property type="molecule type" value="Genomic_DNA"/>
</dbReference>
<dbReference type="EMBL" id="AAHOPU010000007">
    <property type="protein sequence ID" value="EBY6450348.1"/>
    <property type="molecule type" value="Genomic_DNA"/>
</dbReference>
<evidence type="ECO:0000313" key="3">
    <source>
        <dbReference type="EMBL" id="EBU8556439.1"/>
    </source>
</evidence>
<evidence type="ECO:0000313" key="24">
    <source>
        <dbReference type="EMBL" id="EBX8406784.1"/>
    </source>
</evidence>
<evidence type="ECO:0000313" key="46">
    <source>
        <dbReference type="EMBL" id="ECT9314943.1"/>
    </source>
</evidence>
<evidence type="ECO:0000313" key="27">
    <source>
        <dbReference type="EMBL" id="EBY1959556.1"/>
    </source>
</evidence>
<evidence type="ECO:0000313" key="45">
    <source>
        <dbReference type="EMBL" id="ECT2644370.1"/>
    </source>
</evidence>
<dbReference type="EMBL" id="AAHNEX010000003">
    <property type="protein sequence ID" value="EBY1259976.1"/>
    <property type="molecule type" value="Genomic_DNA"/>
</dbReference>
<dbReference type="EMBL" id="AAHEND010000003">
    <property type="protein sequence ID" value="EBV2098821.1"/>
    <property type="molecule type" value="Genomic_DNA"/>
</dbReference>
<dbReference type="EMBL" id="AAHDEX010000001">
    <property type="protein sequence ID" value="EBU8016123.1"/>
    <property type="molecule type" value="Genomic_DNA"/>
</dbReference>
<dbReference type="EMBL" id="AAHHPA010000004">
    <property type="protein sequence ID" value="EBW1781803.1"/>
    <property type="molecule type" value="Genomic_DNA"/>
</dbReference>
<evidence type="ECO:0000313" key="35">
    <source>
        <dbReference type="EMBL" id="EBY6519222.1"/>
    </source>
</evidence>
<dbReference type="EMBL" id="AAHPUT010000010">
    <property type="protein sequence ID" value="EBZ0246802.1"/>
    <property type="molecule type" value="Genomic_DNA"/>
</dbReference>
<dbReference type="EMBL" id="AAHIPE010000005">
    <property type="protein sequence ID" value="EBW5462200.1"/>
    <property type="molecule type" value="Genomic_DNA"/>
</dbReference>
<evidence type="ECO:0000313" key="4">
    <source>
        <dbReference type="EMBL" id="EBU9272715.1"/>
    </source>
</evidence>
<evidence type="ECO:0000313" key="28">
    <source>
        <dbReference type="EMBL" id="EBY2568395.1"/>
    </source>
</evidence>
<evidence type="ECO:0000313" key="64">
    <source>
        <dbReference type="EMBL" id="HAC6415208.1"/>
    </source>
</evidence>
<dbReference type="Proteomes" id="UP000338496">
    <property type="component" value="Unassembled WGS sequence"/>
</dbReference>
<evidence type="ECO:0000313" key="52">
    <source>
        <dbReference type="EMBL" id="ECV4389875.1"/>
    </source>
</evidence>
<dbReference type="EMBL" id="AAKPKQ010000013">
    <property type="protein sequence ID" value="ECU2718756.1"/>
    <property type="molecule type" value="Genomic_DNA"/>
</dbReference>
<evidence type="ECO:0000313" key="5">
    <source>
        <dbReference type="EMBL" id="EBV0611311.1"/>
    </source>
</evidence>
<dbReference type="EMBL" id="AAKOIN010000014">
    <property type="protein sequence ID" value="ECT9314943.1"/>
    <property type="molecule type" value="Genomic_DNA"/>
</dbReference>
<dbReference type="EMBL" id="AAHNKE010000001">
    <property type="protein sequence ID" value="EBY1959556.1"/>
    <property type="molecule type" value="Genomic_DNA"/>
</dbReference>
<dbReference type="EMBL" id="AAHIBQ010000017">
    <property type="protein sequence ID" value="EBW3418556.1"/>
    <property type="molecule type" value="Genomic_DNA"/>
</dbReference>
<dbReference type="EMBL" id="AAHLAQ010000006">
    <property type="protein sequence ID" value="EBX3678715.1"/>
    <property type="molecule type" value="Genomic_DNA"/>
</dbReference>
<dbReference type="EMBL" id="AAHMJT010000007">
    <property type="protein sequence ID" value="EBX8406784.1"/>
    <property type="molecule type" value="Genomic_DNA"/>
</dbReference>
<evidence type="ECO:0000313" key="55">
    <source>
        <dbReference type="EMBL" id="HAB6626449.1"/>
    </source>
</evidence>
<reference evidence="55" key="4">
    <citation type="submission" date="2018-07" db="EMBL/GenBank/DDBJ databases">
        <authorList>
            <consortium name="NCBI Pathogen Detection Project"/>
        </authorList>
    </citation>
    <scope>NUCLEOTIDE SEQUENCE</scope>
    <source>
        <strain evidence="57">0508R6762</strain>
        <strain evidence="68">1730</strain>
        <strain evidence="67">1743</strain>
        <strain evidence="55">1823</strain>
        <strain evidence="64">2011-60-1378-1</strain>
        <strain evidence="62">2011-60-200-1</strain>
        <strain evidence="63">INSP 24</strain>
        <strain evidence="60">IVB 1544</strain>
        <strain evidence="65">IVB 232</strain>
        <strain evidence="66">IVB 5560</strain>
        <strain evidence="59">M140</strain>
        <strain evidence="58">M155</strain>
        <strain evidence="56">Salmonella enterica</strain>
        <strain evidence="61">USFW 318</strain>
    </source>
</reference>
<evidence type="ECO:0000313" key="61">
    <source>
        <dbReference type="EMBL" id="HAC6355110.1"/>
    </source>
</evidence>
<dbReference type="EMBL" id="AAHHXO010000033">
    <property type="protein sequence ID" value="EBW2869480.1"/>
    <property type="molecule type" value="Genomic_DNA"/>
</dbReference>
<dbReference type="EMBL" id="AAHJCE010000003">
    <property type="protein sequence ID" value="EBW7327448.1"/>
    <property type="molecule type" value="Genomic_DNA"/>
</dbReference>
<dbReference type="EMBL" id="AAHLLT010000007">
    <property type="protein sequence ID" value="EBX5028683.1"/>
    <property type="molecule type" value="Genomic_DNA"/>
</dbReference>
<dbReference type="EMBL" id="AAHKXC010000031">
    <property type="protein sequence ID" value="EBX3243041.1"/>
    <property type="molecule type" value="Genomic_DNA"/>
</dbReference>
<dbReference type="EMBL" id="DAAMCJ010000008">
    <property type="protein sequence ID" value="HAC6069854.1"/>
    <property type="molecule type" value="Genomic_DNA"/>
</dbReference>
<protein>
    <submittedName>
        <fullName evidence="24">Uncharacterized protein</fullName>
    </submittedName>
</protein>
<evidence type="ECO:0000313" key="11">
    <source>
        <dbReference type="EMBL" id="EBW2869480.1"/>
    </source>
</evidence>
<evidence type="ECO:0000313" key="44">
    <source>
        <dbReference type="EMBL" id="ECT2113357.1"/>
    </source>
</evidence>
<evidence type="ECO:0000313" key="8">
    <source>
        <dbReference type="EMBL" id="EBV4693477.1"/>
    </source>
</evidence>
<dbReference type="Proteomes" id="UP000839905">
    <property type="component" value="Unassembled WGS sequence"/>
</dbReference>
<evidence type="ECO:0000313" key="15">
    <source>
        <dbReference type="EMBL" id="EBW5462200.1"/>
    </source>
</evidence>
<evidence type="ECO:0000313" key="36">
    <source>
        <dbReference type="EMBL" id="EBY6860102.1"/>
    </source>
</evidence>
<dbReference type="EMBL" id="AAHOEJ010000001">
    <property type="protein sequence ID" value="EBY4778613.1"/>
    <property type="molecule type" value="Genomic_DNA"/>
</dbReference>
<dbReference type="EMBL" id="AALARJ010000010">
    <property type="protein sequence ID" value="ECX7014152.1"/>
    <property type="molecule type" value="Genomic_DNA"/>
</dbReference>
<dbReference type="EMBL" id="AAHPTQ010000002">
    <property type="protein sequence ID" value="EBZ0110721.1"/>
    <property type="molecule type" value="Genomic_DNA"/>
</dbReference>
<evidence type="ECO:0000313" key="74">
    <source>
        <dbReference type="Proteomes" id="UP000054461"/>
    </source>
</evidence>
<evidence type="ECO:0000313" key="62">
    <source>
        <dbReference type="EMBL" id="HAC6363744.1"/>
    </source>
</evidence>
<evidence type="ECO:0000313" key="57">
    <source>
        <dbReference type="EMBL" id="HAC6069854.1"/>
    </source>
</evidence>
<evidence type="ECO:0000313" key="12">
    <source>
        <dbReference type="EMBL" id="EBW3418556.1"/>
    </source>
</evidence>
<evidence type="ECO:0000313" key="32">
    <source>
        <dbReference type="EMBL" id="EBY5997393.1"/>
    </source>
</evidence>
<evidence type="ECO:0000313" key="41">
    <source>
        <dbReference type="EMBL" id="EBZ2309929.1"/>
    </source>
</evidence>
<evidence type="ECO:0000313" key="67">
    <source>
        <dbReference type="EMBL" id="HAC6625122.1"/>
    </source>
</evidence>
<dbReference type="EMBL" id="AAKSLO010000031">
    <property type="protein sequence ID" value="ECV5318849.1"/>
    <property type="molecule type" value="Genomic_DNA"/>
</dbReference>
<evidence type="ECO:0000313" key="9">
    <source>
        <dbReference type="EMBL" id="EBW1781803.1"/>
    </source>
</evidence>
<dbReference type="EMBL" id="DAAMFD010000002">
    <property type="protein sequence ID" value="HAC6373215.1"/>
    <property type="molecule type" value="Genomic_DNA"/>
</dbReference>
<dbReference type="EMBL" id="DAAMER010000004">
    <property type="protein sequence ID" value="HAC6326189.1"/>
    <property type="molecule type" value="Genomic_DNA"/>
</dbReference>
<evidence type="ECO:0000313" key="18">
    <source>
        <dbReference type="EMBL" id="EBW9701404.1"/>
    </source>
</evidence>
<dbReference type="EMBL" id="DAAMHA010000003">
    <property type="protein sequence ID" value="HAC6625122.1"/>
    <property type="molecule type" value="Genomic_DNA"/>
</dbReference>
<dbReference type="Proteomes" id="UP000885258">
    <property type="component" value="Unassembled WGS sequence"/>
</dbReference>
<dbReference type="EMBL" id="AAHDPU010000008">
    <property type="protein sequence ID" value="EBU9272715.1"/>
    <property type="molecule type" value="Genomic_DNA"/>
</dbReference>
<dbReference type="EMBL" id="DAAMEU010000003">
    <property type="protein sequence ID" value="HAC6355110.1"/>
    <property type="molecule type" value="Genomic_DNA"/>
</dbReference>
<dbReference type="EMBL" id="DAAMEY010000002">
    <property type="protein sequence ID" value="HAC6363744.1"/>
    <property type="molecule type" value="Genomic_DNA"/>
</dbReference>
<evidence type="ECO:0000313" key="40">
    <source>
        <dbReference type="EMBL" id="EBZ0485755.1"/>
    </source>
</evidence>
<dbReference type="EMBL" id="AAHIFU010000005">
    <property type="protein sequence ID" value="EBW4066113.1"/>
    <property type="molecule type" value="Genomic_DNA"/>
</dbReference>
<evidence type="ECO:0000313" key="1">
    <source>
        <dbReference type="EMBL" id="EBS0211394.1"/>
    </source>
</evidence>
<evidence type="ECO:0000313" key="75">
    <source>
        <dbReference type="Proteomes" id="UP000338496"/>
    </source>
</evidence>
<evidence type="ECO:0000313" key="69">
    <source>
        <dbReference type="EMBL" id="HAC6979143.1"/>
    </source>
</evidence>
<evidence type="ECO:0000313" key="23">
    <source>
        <dbReference type="EMBL" id="EBX5042495.1"/>
    </source>
</evidence>
<dbReference type="EMBL" id="AAHDKE010000003">
    <property type="protein sequence ID" value="EBU8556439.1"/>
    <property type="molecule type" value="Genomic_DNA"/>
</dbReference>
<dbReference type="EMBL" id="DAAMFA010000001">
    <property type="protein sequence ID" value="HAC6415208.1"/>
    <property type="molecule type" value="Genomic_DNA"/>
</dbReference>
<evidence type="ECO:0000313" key="50">
    <source>
        <dbReference type="EMBL" id="ECU8353920.1"/>
    </source>
</evidence>
<evidence type="ECO:0000313" key="21">
    <source>
        <dbReference type="EMBL" id="EBX3678715.1"/>
    </source>
</evidence>
<evidence type="ECO:0000313" key="70">
    <source>
        <dbReference type="EMBL" id="HAC7035533.1"/>
    </source>
</evidence>
<dbReference type="EMBL" id="AAKKWR010000010">
    <property type="protein sequence ID" value="ECS8350792.1"/>
    <property type="molecule type" value="Genomic_DNA"/>
</dbReference>
<evidence type="ECO:0000313" key="22">
    <source>
        <dbReference type="EMBL" id="EBX5028683.1"/>
    </source>
</evidence>
<evidence type="ECO:0000313" key="34">
    <source>
        <dbReference type="EMBL" id="EBY6450348.1"/>
    </source>
</evidence>
<evidence type="ECO:0000313" key="31">
    <source>
        <dbReference type="EMBL" id="EBY4901401.1"/>
    </source>
</evidence>
<evidence type="ECO:0000313" key="47">
    <source>
        <dbReference type="EMBL" id="ECT9383878.1"/>
    </source>
</evidence>
<dbReference type="EMBL" id="DAAHNT010000002">
    <property type="protein sequence ID" value="HAB6744736.1"/>
    <property type="molecule type" value="Genomic_DNA"/>
</dbReference>
<dbReference type="EMBL" id="AAGUIJ010000026">
    <property type="protein sequence ID" value="EBS0211394.1"/>
    <property type="molecule type" value="Genomic_DNA"/>
</dbReference>
<evidence type="ECO:0000313" key="58">
    <source>
        <dbReference type="EMBL" id="HAC6302920.1"/>
    </source>
</evidence>
<evidence type="ECO:0000313" key="48">
    <source>
        <dbReference type="EMBL" id="ECT9795714.1"/>
    </source>
</evidence>
<evidence type="ECO:0000313" key="54">
    <source>
        <dbReference type="EMBL" id="ECX7014152.1"/>
    </source>
</evidence>
<evidence type="ECO:0000313" key="43">
    <source>
        <dbReference type="EMBL" id="ECS8350792.1"/>
    </source>
</evidence>
<dbReference type="Proteomes" id="UP000839911">
    <property type="component" value="Unassembled WGS sequence"/>
</dbReference>
<sequence length="123" mass="13875">MVSNIRIIAPYRRMGVNIIRSPGRIDTFQHLLFFTKLRFEPQILAKIGLKSTSGNSLNPKLCQVLTITGSNNANKMWCLSQIEAFFCASSLTLASPPARLSAEEEFIRLKTRQADEYCPQRIA</sequence>
<evidence type="ECO:0000313" key="26">
    <source>
        <dbReference type="EMBL" id="EBY1702517.1"/>
    </source>
</evidence>
<gene>
    <name evidence="54" type="ORF">AQ530_13045</name>
    <name evidence="72" type="ORF">AU613_00180</name>
    <name evidence="50" type="ORF">B1P38_10015</name>
    <name evidence="43" type="ORF">C5W43_16805</name>
    <name evidence="42" type="ORF">CE70_05305</name>
    <name evidence="46" type="ORF">CFF58_15640</name>
    <name evidence="47" type="ORF">CIX60_11640</name>
    <name evidence="9" type="ORF">CPS79_04565</name>
    <name evidence="10" type="ORF">CQO33_02640</name>
    <name evidence="48" type="ORF">CSG22_15875</name>
    <name evidence="29" type="ORF">D4361_00810</name>
    <name evidence="30" type="ORF">D4387_02890</name>
    <name evidence="31" type="ORF">D4422_07940</name>
    <name evidence="36" type="ORF">D5823_17090</name>
    <name evidence="32" type="ORF">D5N86_07525</name>
    <name evidence="33" type="ORF">D5N95_00810</name>
    <name evidence="34" type="ORF">D5O82_10020</name>
    <name evidence="35" type="ORF">D5P17_09635</name>
    <name evidence="38" type="ORF">D5X47_03680</name>
    <name evidence="39" type="ORF">D5Y28_11805</name>
    <name evidence="40" type="ORF">D6422_07685</name>
    <name evidence="37" type="ORF">D6J79_03145</name>
    <name evidence="41" type="ORF">D8S24_00805</name>
    <name evidence="71" type="ORF">DD95_16890</name>
    <name evidence="2" type="ORF">DLB93_00810</name>
    <name evidence="3" type="ORF">DLR28_04595</name>
    <name evidence="52" type="ORF">DMI89_02655</name>
    <name evidence="4" type="ORF">DMO92_11695</name>
    <name evidence="7" type="ORF">DN165_05935</name>
    <name evidence="51" type="ORF">DNB97_11040</name>
    <name evidence="5" type="ORF">DNM27_07990</name>
    <name evidence="6" type="ORF">DNZ37_00810</name>
    <name evidence="8" type="ORF">DO533_01560</name>
    <name evidence="16" type="ORF">DP680_00810</name>
    <name evidence="11" type="ORF">DPB42_14215</name>
    <name evidence="12" type="ORF">DPD91_14870</name>
    <name evidence="13" type="ORF">DPF41_20335</name>
    <name evidence="14" type="ORF">DPF68_06520</name>
    <name evidence="15" type="ORF">DPS76_07005</name>
    <name evidence="17" type="ORF">DQD22_06020</name>
    <name evidence="18" type="ORF">DQR44_03685</name>
    <name evidence="73" type="ORF">DRM14_09590</name>
    <name evidence="19" type="ORF">DRT38_10090</name>
    <name evidence="20" type="ORF">DRT61_12385</name>
    <name evidence="21" type="ORF">DRV05_07025</name>
    <name evidence="23" type="ORF">DSF94_03120</name>
    <name evidence="22" type="ORF">DSG41_05970</name>
    <name evidence="24" type="ORF">DTF68_09695</name>
    <name evidence="26" type="ORF">DU071_11330</name>
    <name evidence="27" type="ORF">DU223_00745</name>
    <name evidence="49" type="ORF">DU657_08850</name>
    <name evidence="28" type="ORF">DU879_06865</name>
    <name evidence="25" type="ORF">DUV75_05335</name>
    <name evidence="53" type="ORF">DWU22_19650</name>
    <name evidence="45" type="ORF">DY580_11435</name>
    <name evidence="44" type="ORF">DYM27_07995</name>
    <name evidence="57" type="ORF">G0A05_14005</name>
    <name evidence="59" type="ORF">G0A92_06530</name>
    <name evidence="58" type="ORF">G0A96_06025</name>
    <name evidence="61" type="ORF">G0B03_06295</name>
    <name evidence="60" type="ORF">G0B05_02750</name>
    <name evidence="63" type="ORF">G0B07_02655</name>
    <name evidence="62" type="ORF">G0B08_03740</name>
    <name evidence="64" type="ORF">G0B12_00810</name>
    <name evidence="67" type="ORF">G0B96_06265</name>
    <name evidence="68" type="ORF">G0C03_03120</name>
    <name evidence="65" type="ORF">G0C04_07120</name>
    <name evidence="66" type="ORF">G0C34_08495</name>
    <name evidence="69" type="ORF">G0E15_12855</name>
    <name evidence="70" type="ORF">G0E20_13365</name>
    <name evidence="55" type="ORF">GYI77_09180</name>
    <name evidence="56" type="ORF">GYJ04_02040</name>
    <name evidence="1" type="ORF">NG06_06850</name>
</gene>